<name>A0A7J0DAZ6_9ERIC</name>
<reference evidence="3" key="1">
    <citation type="submission" date="2019-07" db="EMBL/GenBank/DDBJ databases">
        <title>De Novo Assembly of kiwifruit Actinidia rufa.</title>
        <authorList>
            <person name="Sugita-Konishi S."/>
            <person name="Sato K."/>
            <person name="Mori E."/>
            <person name="Abe Y."/>
            <person name="Kisaki G."/>
            <person name="Hamano K."/>
            <person name="Suezawa K."/>
            <person name="Otani M."/>
            <person name="Fukuda T."/>
            <person name="Manabe T."/>
            <person name="Gomi K."/>
            <person name="Tabuchi M."/>
            <person name="Akimitsu K."/>
            <person name="Kataoka I."/>
        </authorList>
    </citation>
    <scope>NUCLEOTIDE SEQUENCE [LARGE SCALE GENOMIC DNA]</scope>
    <source>
        <strain evidence="3">cv. Fuchu</strain>
    </source>
</reference>
<dbReference type="PANTHER" id="PTHR33240:SF8">
    <property type="entry name" value="OS03G0439900 PROTEIN"/>
    <property type="match status" value="1"/>
</dbReference>
<dbReference type="AlphaFoldDB" id="A0A7J0DAZ6"/>
<sequence>MENSNQKDVQAHPRSANGRAEEEVYNISSPATGAHQPITFTNDDLRGLHLPHDDALVISANVQRILVDNGNFVDILFISVFNKMQIRLDKLHLFHTPLVGFWGNMTHPLGRPTLGGIKAIISTYHLMMKFPTLTGIGEMIPEMEVLRDEVEEVTLADPRETENTKPLEEGAPLFIHSNYPDRHVMIGTEQTEEL</sequence>
<dbReference type="Proteomes" id="UP000585474">
    <property type="component" value="Unassembled WGS sequence"/>
</dbReference>
<dbReference type="PANTHER" id="PTHR33240">
    <property type="entry name" value="OS08G0508500 PROTEIN"/>
    <property type="match status" value="1"/>
</dbReference>
<evidence type="ECO:0000313" key="2">
    <source>
        <dbReference type="EMBL" id="GFS31317.1"/>
    </source>
</evidence>
<feature type="region of interest" description="Disordered" evidence="1">
    <location>
        <begin position="1"/>
        <end position="20"/>
    </location>
</feature>
<proteinExistence type="predicted"/>
<accession>A0A7J0DAZ6</accession>
<protein>
    <submittedName>
        <fullName evidence="2">Uncharacterized protein</fullName>
    </submittedName>
</protein>
<dbReference type="EMBL" id="BJWL01000142">
    <property type="protein sequence ID" value="GFS31317.1"/>
    <property type="molecule type" value="Genomic_DNA"/>
</dbReference>
<evidence type="ECO:0000256" key="1">
    <source>
        <dbReference type="SAM" id="MobiDB-lite"/>
    </source>
</evidence>
<evidence type="ECO:0000313" key="3">
    <source>
        <dbReference type="Proteomes" id="UP000585474"/>
    </source>
</evidence>
<keyword evidence="3" id="KW-1185">Reference proteome</keyword>
<gene>
    <name evidence="2" type="ORF">Acr_00g0016790</name>
</gene>
<comment type="caution">
    <text evidence="2">The sequence shown here is derived from an EMBL/GenBank/DDBJ whole genome shotgun (WGS) entry which is preliminary data.</text>
</comment>
<dbReference type="OrthoDB" id="1752268at2759"/>
<organism evidence="2 3">
    <name type="scientific">Actinidia rufa</name>
    <dbReference type="NCBI Taxonomy" id="165716"/>
    <lineage>
        <taxon>Eukaryota</taxon>
        <taxon>Viridiplantae</taxon>
        <taxon>Streptophyta</taxon>
        <taxon>Embryophyta</taxon>
        <taxon>Tracheophyta</taxon>
        <taxon>Spermatophyta</taxon>
        <taxon>Magnoliopsida</taxon>
        <taxon>eudicotyledons</taxon>
        <taxon>Gunneridae</taxon>
        <taxon>Pentapetalae</taxon>
        <taxon>asterids</taxon>
        <taxon>Ericales</taxon>
        <taxon>Actinidiaceae</taxon>
        <taxon>Actinidia</taxon>
    </lineage>
</organism>